<organism evidence="1 2">
    <name type="scientific">Candidatus Nitrospira neomarina</name>
    <dbReference type="NCBI Taxonomy" id="3020899"/>
    <lineage>
        <taxon>Bacteria</taxon>
        <taxon>Pseudomonadati</taxon>
        <taxon>Nitrospirota</taxon>
        <taxon>Nitrospiria</taxon>
        <taxon>Nitrospirales</taxon>
        <taxon>Nitrospiraceae</taxon>
        <taxon>Nitrospira</taxon>
    </lineage>
</organism>
<protein>
    <submittedName>
        <fullName evidence="1">Uncharacterized protein</fullName>
    </submittedName>
</protein>
<sequence length="131" mass="15213">MKNPLWLTLAGMQNIPSPPSSPTLKLLPAYTGMHTFEAILQVPRARRLLWLEILFNDELDLQRWQKHPEVQDAYQKACLWFTTYRSLIQSVLPRVSLPLDNGKIDQREYRRFAEALQFLALVLPPPNSISE</sequence>
<dbReference type="AlphaFoldDB" id="A0AA96GK46"/>
<dbReference type="KEGG" id="nneo:PQG83_09245"/>
<reference evidence="1 2" key="1">
    <citation type="submission" date="2023-01" db="EMBL/GenBank/DDBJ databases">
        <title>Cultivation and genomic characterization of new, ubiquitous marine nitrite-oxidizing bacteria from the Nitrospirales.</title>
        <authorList>
            <person name="Mueller A.J."/>
            <person name="Daebeler A."/>
            <person name="Herbold C.W."/>
            <person name="Kirkegaard R.H."/>
            <person name="Daims H."/>
        </authorList>
    </citation>
    <scope>NUCLEOTIDE SEQUENCE [LARGE SCALE GENOMIC DNA]</scope>
    <source>
        <strain evidence="1 2">DK</strain>
    </source>
</reference>
<dbReference type="Proteomes" id="UP001302494">
    <property type="component" value="Chromosome"/>
</dbReference>
<evidence type="ECO:0000313" key="2">
    <source>
        <dbReference type="Proteomes" id="UP001302494"/>
    </source>
</evidence>
<evidence type="ECO:0000313" key="1">
    <source>
        <dbReference type="EMBL" id="WNM63924.1"/>
    </source>
</evidence>
<keyword evidence="2" id="KW-1185">Reference proteome</keyword>
<name>A0AA96GK46_9BACT</name>
<dbReference type="EMBL" id="CP116968">
    <property type="protein sequence ID" value="WNM63924.1"/>
    <property type="molecule type" value="Genomic_DNA"/>
</dbReference>
<proteinExistence type="predicted"/>
<accession>A0AA96GK46</accession>
<dbReference type="RefSeq" id="WP_312748726.1">
    <property type="nucleotide sequence ID" value="NZ_CP116968.1"/>
</dbReference>
<gene>
    <name evidence="1" type="ORF">PQG83_09245</name>
</gene>